<evidence type="ECO:0000259" key="6">
    <source>
        <dbReference type="Pfam" id="PF01699"/>
    </source>
</evidence>
<proteinExistence type="predicted"/>
<feature type="transmembrane region" description="Helical" evidence="5">
    <location>
        <begin position="126"/>
        <end position="147"/>
    </location>
</feature>
<keyword evidence="2 5" id="KW-0812">Transmembrane</keyword>
<comment type="subcellular location">
    <subcellularLocation>
        <location evidence="1">Membrane</location>
        <topology evidence="1">Multi-pass membrane protein</topology>
    </subcellularLocation>
</comment>
<keyword evidence="3 5" id="KW-1133">Transmembrane helix</keyword>
<feature type="domain" description="Sodium/calcium exchanger membrane region" evidence="6">
    <location>
        <begin position="28"/>
        <end position="180"/>
    </location>
</feature>
<dbReference type="GO" id="GO:0005886">
    <property type="term" value="C:plasma membrane"/>
    <property type="evidence" value="ECO:0007669"/>
    <property type="project" value="TreeGrafter"/>
</dbReference>
<dbReference type="GO" id="GO:0015386">
    <property type="term" value="F:potassium:proton antiporter activity"/>
    <property type="evidence" value="ECO:0007669"/>
    <property type="project" value="TreeGrafter"/>
</dbReference>
<feature type="transmembrane region" description="Helical" evidence="5">
    <location>
        <begin position="311"/>
        <end position="333"/>
    </location>
</feature>
<evidence type="ECO:0000256" key="3">
    <source>
        <dbReference type="ARBA" id="ARBA00022989"/>
    </source>
</evidence>
<feature type="transmembrane region" description="Helical" evidence="5">
    <location>
        <begin position="340"/>
        <end position="357"/>
    </location>
</feature>
<feature type="transmembrane region" description="Helical" evidence="5">
    <location>
        <begin position="27"/>
        <end position="46"/>
    </location>
</feature>
<dbReference type="InterPro" id="IPR052946">
    <property type="entry name" value="Alkaline_pH_Ca-Antiporter"/>
</dbReference>
<feature type="domain" description="Sodium/calcium exchanger membrane region" evidence="6">
    <location>
        <begin position="215"/>
        <end position="356"/>
    </location>
</feature>
<keyword evidence="4 5" id="KW-0472">Membrane</keyword>
<dbReference type="PANTHER" id="PTHR37958">
    <property type="entry name" value="SODIUM-POTASSIUM/PROTON ANTIPORTER CHAA"/>
    <property type="match status" value="1"/>
</dbReference>
<feature type="transmembrane region" description="Helical" evidence="5">
    <location>
        <begin position="250"/>
        <end position="270"/>
    </location>
</feature>
<reference evidence="7 8" key="1">
    <citation type="submission" date="2014-07" db="EMBL/GenBank/DDBJ databases">
        <title>Genome Sequencing of Dermacoccus nishinomiyaensis.</title>
        <authorList>
            <person name="Hong K.W."/>
            <person name="Chan K.G."/>
        </authorList>
    </citation>
    <scope>NUCLEOTIDE SEQUENCE [LARGE SCALE GENOMIC DNA]</scope>
    <source>
        <strain evidence="7 8">M25</strain>
    </source>
</reference>
<organism evidence="7 8">
    <name type="scientific">Dermacoccus nishinomiyaensis</name>
    <dbReference type="NCBI Taxonomy" id="1274"/>
    <lineage>
        <taxon>Bacteria</taxon>
        <taxon>Bacillati</taxon>
        <taxon>Actinomycetota</taxon>
        <taxon>Actinomycetes</taxon>
        <taxon>Micrococcales</taxon>
        <taxon>Dermacoccaceae</taxon>
        <taxon>Dermacoccus</taxon>
    </lineage>
</organism>
<dbReference type="InterPro" id="IPR004837">
    <property type="entry name" value="NaCa_Exmemb"/>
</dbReference>
<protein>
    <submittedName>
        <fullName evidence="7">Ionic transporter y4hA</fullName>
    </submittedName>
</protein>
<evidence type="ECO:0000256" key="1">
    <source>
        <dbReference type="ARBA" id="ARBA00004141"/>
    </source>
</evidence>
<dbReference type="HOGENOM" id="CLU_050648_1_0_11"/>
<sequence length="359" mass="36657">MAQWTTWAPVLGAVVLAATWGRSLPGVVAVLVTAALFGAVLAAVHHAEVIAAKVGEPLGSIVLAVAVTVIEVGLIVTLMASGKDGVETLARDTVFAALMITINGIAGLCIFLGAGRRGLARFNPEGSAAALAGVVTVAGLCLVLPTFTSARSGPEFSPSQLAFAAISSIGVYAMFVLTQTVRHRDFFVPVDRAGKPLDDEDAHGPAPSTRAALVSLGLLVVALVAVVGLAKVLSPSIEQAVDAAGFPQSFVGVVIALVVLLPETLAAANYARAGRVQNSLNLAYGSAMASIGLTIPTLAALSPFLSSPLELGLGSMHIVLLVLSLVVGILTIVQGRATRFSGWILLVLLFAYVFLAANP</sequence>
<feature type="transmembrane region" description="Helical" evidence="5">
    <location>
        <begin position="93"/>
        <end position="114"/>
    </location>
</feature>
<feature type="transmembrane region" description="Helical" evidence="5">
    <location>
        <begin position="58"/>
        <end position="81"/>
    </location>
</feature>
<evidence type="ECO:0000313" key="8">
    <source>
        <dbReference type="Proteomes" id="UP000027986"/>
    </source>
</evidence>
<dbReference type="EMBL" id="CP008889">
    <property type="protein sequence ID" value="AIF40676.1"/>
    <property type="molecule type" value="Genomic_DNA"/>
</dbReference>
<dbReference type="Gene3D" id="1.20.1420.30">
    <property type="entry name" value="NCX, central ion-binding region"/>
    <property type="match status" value="1"/>
</dbReference>
<gene>
    <name evidence="7" type="ORF">HX89_06705</name>
</gene>
<evidence type="ECO:0000256" key="5">
    <source>
        <dbReference type="SAM" id="Phobius"/>
    </source>
</evidence>
<feature type="transmembrane region" description="Helical" evidence="5">
    <location>
        <begin position="211"/>
        <end position="230"/>
    </location>
</feature>
<feature type="transmembrane region" description="Helical" evidence="5">
    <location>
        <begin position="159"/>
        <end position="177"/>
    </location>
</feature>
<accession>A0A075JEI1</accession>
<evidence type="ECO:0000256" key="2">
    <source>
        <dbReference type="ARBA" id="ARBA00022692"/>
    </source>
</evidence>
<dbReference type="Pfam" id="PF01699">
    <property type="entry name" value="Na_Ca_ex"/>
    <property type="match status" value="2"/>
</dbReference>
<feature type="transmembrane region" description="Helical" evidence="5">
    <location>
        <begin position="282"/>
        <end position="305"/>
    </location>
</feature>
<dbReference type="KEGG" id="dni:HX89_06705"/>
<dbReference type="PANTHER" id="PTHR37958:SF1">
    <property type="entry name" value="SODIUM-POTASSIUM_PROTON ANTIPORTER CHAA"/>
    <property type="match status" value="1"/>
</dbReference>
<dbReference type="eggNOG" id="COG0387">
    <property type="taxonomic scope" value="Bacteria"/>
</dbReference>
<dbReference type="Proteomes" id="UP000027986">
    <property type="component" value="Chromosome"/>
</dbReference>
<dbReference type="InterPro" id="IPR044880">
    <property type="entry name" value="NCX_ion-bd_dom_sf"/>
</dbReference>
<keyword evidence="8" id="KW-1185">Reference proteome</keyword>
<evidence type="ECO:0000313" key="7">
    <source>
        <dbReference type="EMBL" id="AIF40676.1"/>
    </source>
</evidence>
<dbReference type="GO" id="GO:0015385">
    <property type="term" value="F:sodium:proton antiporter activity"/>
    <property type="evidence" value="ECO:0007669"/>
    <property type="project" value="TreeGrafter"/>
</dbReference>
<evidence type="ECO:0000256" key="4">
    <source>
        <dbReference type="ARBA" id="ARBA00023136"/>
    </source>
</evidence>
<name>A0A075JEI1_9MICO</name>
<dbReference type="AlphaFoldDB" id="A0A075JEI1"/>